<dbReference type="Pfam" id="PF06568">
    <property type="entry name" value="YjiS-like"/>
    <property type="match status" value="1"/>
</dbReference>
<evidence type="ECO:0000313" key="3">
    <source>
        <dbReference type="Proteomes" id="UP001055460"/>
    </source>
</evidence>
<dbReference type="InterPro" id="IPR009506">
    <property type="entry name" value="YjiS-like"/>
</dbReference>
<evidence type="ECO:0000259" key="1">
    <source>
        <dbReference type="Pfam" id="PF06568"/>
    </source>
</evidence>
<feature type="domain" description="YjiS-like" evidence="1">
    <location>
        <begin position="22"/>
        <end position="44"/>
    </location>
</feature>
<accession>A0A9Q8Y462</accession>
<name>A0A9Q8Y462_ENSAD</name>
<evidence type="ECO:0000313" key="2">
    <source>
        <dbReference type="EMBL" id="USJ21765.1"/>
    </source>
</evidence>
<reference evidence="2" key="1">
    <citation type="submission" date="2022-06" db="EMBL/GenBank/DDBJ databases">
        <title>Physiological and biochemical characterization and genomic elucidation of a strain of the genus Ensifer adhaerens M8 that combines arsenic oxidation and chromium reduction.</title>
        <authorList>
            <person name="Li X."/>
            <person name="Yu c."/>
        </authorList>
    </citation>
    <scope>NUCLEOTIDE SEQUENCE</scope>
    <source>
        <strain evidence="2">M8</strain>
    </source>
</reference>
<dbReference type="AlphaFoldDB" id="A0A9Q8Y462"/>
<proteinExistence type="predicted"/>
<protein>
    <submittedName>
        <fullName evidence="2">DUF1127 domain-containing protein</fullName>
    </submittedName>
</protein>
<dbReference type="RefSeq" id="WP_060582753.1">
    <property type="nucleotide sequence ID" value="NZ_CAXURO020000001.1"/>
</dbReference>
<organism evidence="2 3">
    <name type="scientific">Ensifer adhaerens</name>
    <name type="common">Sinorhizobium morelense</name>
    <dbReference type="NCBI Taxonomy" id="106592"/>
    <lineage>
        <taxon>Bacteria</taxon>
        <taxon>Pseudomonadati</taxon>
        <taxon>Pseudomonadota</taxon>
        <taxon>Alphaproteobacteria</taxon>
        <taxon>Hyphomicrobiales</taxon>
        <taxon>Rhizobiaceae</taxon>
        <taxon>Sinorhizobium/Ensifer group</taxon>
        <taxon>Ensifer</taxon>
    </lineage>
</organism>
<sequence length="74" mass="8257">MFDMIRELGLYLVASPRSRYWQLQQLRELDAEHLADIGLTEAEAQLGRRKVAPVPAREGAVVVRHAEAARAGAM</sequence>
<gene>
    <name evidence="2" type="ORF">NE863_10550</name>
</gene>
<dbReference type="Proteomes" id="UP001055460">
    <property type="component" value="Chromosome"/>
</dbReference>
<dbReference type="EMBL" id="CP098807">
    <property type="protein sequence ID" value="USJ21765.1"/>
    <property type="molecule type" value="Genomic_DNA"/>
</dbReference>